<feature type="transmembrane region" description="Helical" evidence="2">
    <location>
        <begin position="190"/>
        <end position="208"/>
    </location>
</feature>
<dbReference type="Pfam" id="PF10693">
    <property type="entry name" value="DUF2499"/>
    <property type="match status" value="1"/>
</dbReference>
<organism evidence="3">
    <name type="scientific">Chrysotila carterae</name>
    <name type="common">Marine alga</name>
    <name type="synonym">Syracosphaera carterae</name>
    <dbReference type="NCBI Taxonomy" id="13221"/>
    <lineage>
        <taxon>Eukaryota</taxon>
        <taxon>Haptista</taxon>
        <taxon>Haptophyta</taxon>
        <taxon>Prymnesiophyceae</taxon>
        <taxon>Isochrysidales</taxon>
        <taxon>Isochrysidaceae</taxon>
        <taxon>Chrysotila</taxon>
    </lineage>
</organism>
<keyword evidence="2" id="KW-0472">Membrane</keyword>
<feature type="region of interest" description="Disordered" evidence="1">
    <location>
        <begin position="136"/>
        <end position="161"/>
    </location>
</feature>
<feature type="transmembrane region" description="Helical" evidence="2">
    <location>
        <begin position="214"/>
        <end position="232"/>
    </location>
</feature>
<feature type="compositionally biased region" description="Polar residues" evidence="1">
    <location>
        <begin position="136"/>
        <end position="146"/>
    </location>
</feature>
<dbReference type="PANTHER" id="PTHR33833:SF3">
    <property type="entry name" value="YCF49-LIKE PROTEIN"/>
    <property type="match status" value="1"/>
</dbReference>
<feature type="transmembrane region" description="Helical" evidence="2">
    <location>
        <begin position="71"/>
        <end position="96"/>
    </location>
</feature>
<keyword evidence="2" id="KW-1133">Transmembrane helix</keyword>
<accession>A0A7S4BQ15</accession>
<gene>
    <name evidence="3" type="ORF">PCAR00345_LOCUS25699</name>
</gene>
<dbReference type="AlphaFoldDB" id="A0A7S4BQ15"/>
<evidence type="ECO:0000256" key="1">
    <source>
        <dbReference type="SAM" id="MobiDB-lite"/>
    </source>
</evidence>
<proteinExistence type="predicted"/>
<sequence>MCSCFALRRPYHRGGTQIIHVKPGGFARIFHRYAGVVGNEKWKGVTWGMLPLHTSGICACTYHLFYNDPSISSFVVLQAVLTCFGNTTVAYAAYLLARSNGWTWARGVEDLPAWLPLPDFLTQGAAATEQTTRLSSLESAQTTADTKGTVGATLNGDGSREEARSEGLVGFEDLGETWSADSDAAFFGKLLAGCLALSYLVKYLGMYIQPPTELLPAVALALVFVPSLLNALKWQRRSQDGAAF</sequence>
<reference evidence="3" key="1">
    <citation type="submission" date="2021-01" db="EMBL/GenBank/DDBJ databases">
        <authorList>
            <person name="Corre E."/>
            <person name="Pelletier E."/>
            <person name="Niang G."/>
            <person name="Scheremetjew M."/>
            <person name="Finn R."/>
            <person name="Kale V."/>
            <person name="Holt S."/>
            <person name="Cochrane G."/>
            <person name="Meng A."/>
            <person name="Brown T."/>
            <person name="Cohen L."/>
        </authorList>
    </citation>
    <scope>NUCLEOTIDE SEQUENCE</scope>
    <source>
        <strain evidence="3">CCMP645</strain>
    </source>
</reference>
<name>A0A7S4BQ15_CHRCT</name>
<evidence type="ECO:0000256" key="2">
    <source>
        <dbReference type="SAM" id="Phobius"/>
    </source>
</evidence>
<protein>
    <submittedName>
        <fullName evidence="3">Uncharacterized protein</fullName>
    </submittedName>
</protein>
<dbReference type="PANTHER" id="PTHR33833">
    <property type="entry name" value="NUCLEOLAR-LIKE PROTEIN-RELATED"/>
    <property type="match status" value="1"/>
</dbReference>
<dbReference type="EMBL" id="HBIZ01040240">
    <property type="protein sequence ID" value="CAE0773087.1"/>
    <property type="molecule type" value="Transcribed_RNA"/>
</dbReference>
<evidence type="ECO:0000313" key="3">
    <source>
        <dbReference type="EMBL" id="CAE0773087.1"/>
    </source>
</evidence>
<keyword evidence="2" id="KW-0812">Transmembrane</keyword>
<dbReference type="InterPro" id="IPR019634">
    <property type="entry name" value="Uncharacterised_Ycf49"/>
</dbReference>